<dbReference type="InterPro" id="IPR018356">
    <property type="entry name" value="Tscrpt_reg_HTH_DeoR_CS"/>
</dbReference>
<dbReference type="Pfam" id="PF08220">
    <property type="entry name" value="HTH_DeoR"/>
    <property type="match status" value="1"/>
</dbReference>
<evidence type="ECO:0000313" key="8">
    <source>
        <dbReference type="EMBL" id="GLL14902.1"/>
    </source>
</evidence>
<dbReference type="PROSITE" id="PS00894">
    <property type="entry name" value="HTH_DEOR_1"/>
    <property type="match status" value="1"/>
</dbReference>
<evidence type="ECO:0000256" key="1">
    <source>
        <dbReference type="ARBA" id="ARBA00021390"/>
    </source>
</evidence>
<keyword evidence="4" id="KW-0238">DNA-binding</keyword>
<reference evidence="8" key="1">
    <citation type="journal article" date="2014" name="Int. J. Syst. Evol. Microbiol.">
        <title>Complete genome sequence of Corynebacterium casei LMG S-19264T (=DSM 44701T), isolated from a smear-ripened cheese.</title>
        <authorList>
            <consortium name="US DOE Joint Genome Institute (JGI-PGF)"/>
            <person name="Walter F."/>
            <person name="Albersmeier A."/>
            <person name="Kalinowski J."/>
            <person name="Ruckert C."/>
        </authorList>
    </citation>
    <scope>NUCLEOTIDE SEQUENCE</scope>
    <source>
        <strain evidence="8">VKM Ac-1069</strain>
    </source>
</reference>
<comment type="function">
    <text evidence="6">Repressor of the lactose catabolism operon. Galactose-6-phosphate is the inducer.</text>
</comment>
<dbReference type="PROSITE" id="PS51000">
    <property type="entry name" value="HTH_DEOR_2"/>
    <property type="match status" value="1"/>
</dbReference>
<dbReference type="GO" id="GO:0003700">
    <property type="term" value="F:DNA-binding transcription factor activity"/>
    <property type="evidence" value="ECO:0007669"/>
    <property type="project" value="InterPro"/>
</dbReference>
<keyword evidence="2" id="KW-0678">Repressor</keyword>
<dbReference type="SUPFAM" id="SSF100950">
    <property type="entry name" value="NagB/RpiA/CoA transferase-like"/>
    <property type="match status" value="1"/>
</dbReference>
<dbReference type="InterPro" id="IPR001034">
    <property type="entry name" value="DeoR_HTH"/>
</dbReference>
<dbReference type="InterPro" id="IPR037171">
    <property type="entry name" value="NagB/RpiA_transferase-like"/>
</dbReference>
<keyword evidence="9" id="KW-1185">Reference proteome</keyword>
<dbReference type="PANTHER" id="PTHR30363:SF4">
    <property type="entry name" value="GLYCEROL-3-PHOSPHATE REGULON REPRESSOR"/>
    <property type="match status" value="1"/>
</dbReference>
<keyword evidence="3" id="KW-0805">Transcription regulation</keyword>
<keyword evidence="5" id="KW-0804">Transcription</keyword>
<name>A0A9W6L8E5_9PSEU</name>
<sequence>MSDPGARQEGVERRSWILTRLRSLGFLSVADLARELGVTPMTVRRDLHALESAGQVRMVHGGAALTPGELHTPAFPEDGHSAGRLRVAERAATSVDDGDTIAVDAGPTALALAGALRPSFCGSLITHSMPVLALMAARRYTSRTVALGGELLGDRHAFVGPATEAALDRLRARTFFFAPSAVDARGTYAHSPAEASVQRKLAGIADEVVLVATTDVFVASAPARVTDLAPLHRVVTDRPPPPPVAAALRAAKVPLDVVGCS</sequence>
<dbReference type="RefSeq" id="WP_037051444.1">
    <property type="nucleotide sequence ID" value="NZ_BAAAUZ010000001.1"/>
</dbReference>
<dbReference type="GO" id="GO:0003677">
    <property type="term" value="F:DNA binding"/>
    <property type="evidence" value="ECO:0007669"/>
    <property type="project" value="UniProtKB-KW"/>
</dbReference>
<protein>
    <recommendedName>
        <fullName evidence="1">Lactose phosphotransferase system repressor</fullName>
    </recommendedName>
</protein>
<proteinExistence type="predicted"/>
<feature type="domain" description="HTH deoR-type" evidence="7">
    <location>
        <begin position="10"/>
        <end position="65"/>
    </location>
</feature>
<reference evidence="8" key="2">
    <citation type="submission" date="2023-01" db="EMBL/GenBank/DDBJ databases">
        <authorList>
            <person name="Sun Q."/>
            <person name="Evtushenko L."/>
        </authorList>
    </citation>
    <scope>NUCLEOTIDE SEQUENCE</scope>
    <source>
        <strain evidence="8">VKM Ac-1069</strain>
    </source>
</reference>
<dbReference type="SMART" id="SM00420">
    <property type="entry name" value="HTH_DEOR"/>
    <property type="match status" value="1"/>
</dbReference>
<dbReference type="InterPro" id="IPR050313">
    <property type="entry name" value="Carb_Metab_HTH_regulators"/>
</dbReference>
<organism evidence="8 9">
    <name type="scientific">Pseudonocardia halophobica</name>
    <dbReference type="NCBI Taxonomy" id="29401"/>
    <lineage>
        <taxon>Bacteria</taxon>
        <taxon>Bacillati</taxon>
        <taxon>Actinomycetota</taxon>
        <taxon>Actinomycetes</taxon>
        <taxon>Pseudonocardiales</taxon>
        <taxon>Pseudonocardiaceae</taxon>
        <taxon>Pseudonocardia</taxon>
    </lineage>
</organism>
<evidence type="ECO:0000256" key="4">
    <source>
        <dbReference type="ARBA" id="ARBA00023125"/>
    </source>
</evidence>
<dbReference type="EMBL" id="BSFQ01000038">
    <property type="protein sequence ID" value="GLL14902.1"/>
    <property type="molecule type" value="Genomic_DNA"/>
</dbReference>
<comment type="caution">
    <text evidence="8">The sequence shown here is derived from an EMBL/GenBank/DDBJ whole genome shotgun (WGS) entry which is preliminary data.</text>
</comment>
<dbReference type="InterPro" id="IPR036390">
    <property type="entry name" value="WH_DNA-bd_sf"/>
</dbReference>
<dbReference type="InterPro" id="IPR014036">
    <property type="entry name" value="DeoR-like_C"/>
</dbReference>
<dbReference type="Pfam" id="PF00455">
    <property type="entry name" value="DeoRC"/>
    <property type="match status" value="1"/>
</dbReference>
<evidence type="ECO:0000256" key="2">
    <source>
        <dbReference type="ARBA" id="ARBA00022491"/>
    </source>
</evidence>
<evidence type="ECO:0000256" key="5">
    <source>
        <dbReference type="ARBA" id="ARBA00023163"/>
    </source>
</evidence>
<dbReference type="SUPFAM" id="SSF46785">
    <property type="entry name" value="Winged helix' DNA-binding domain"/>
    <property type="match status" value="1"/>
</dbReference>
<accession>A0A9W6L8E5</accession>
<gene>
    <name evidence="8" type="ORF">GCM10017577_60510</name>
</gene>
<dbReference type="Gene3D" id="1.10.10.10">
    <property type="entry name" value="Winged helix-like DNA-binding domain superfamily/Winged helix DNA-binding domain"/>
    <property type="match status" value="1"/>
</dbReference>
<evidence type="ECO:0000313" key="9">
    <source>
        <dbReference type="Proteomes" id="UP001143463"/>
    </source>
</evidence>
<dbReference type="PANTHER" id="PTHR30363">
    <property type="entry name" value="HTH-TYPE TRANSCRIPTIONAL REGULATOR SRLR-RELATED"/>
    <property type="match status" value="1"/>
</dbReference>
<dbReference type="PRINTS" id="PR00037">
    <property type="entry name" value="HTHLACR"/>
</dbReference>
<evidence type="ECO:0000259" key="7">
    <source>
        <dbReference type="PROSITE" id="PS51000"/>
    </source>
</evidence>
<evidence type="ECO:0000256" key="3">
    <source>
        <dbReference type="ARBA" id="ARBA00023015"/>
    </source>
</evidence>
<dbReference type="SMART" id="SM01134">
    <property type="entry name" value="DeoRC"/>
    <property type="match status" value="1"/>
</dbReference>
<dbReference type="InterPro" id="IPR036388">
    <property type="entry name" value="WH-like_DNA-bd_sf"/>
</dbReference>
<dbReference type="AlphaFoldDB" id="A0A9W6L8E5"/>
<dbReference type="Proteomes" id="UP001143463">
    <property type="component" value="Unassembled WGS sequence"/>
</dbReference>
<evidence type="ECO:0000256" key="6">
    <source>
        <dbReference type="ARBA" id="ARBA00024937"/>
    </source>
</evidence>